<reference evidence="14" key="1">
    <citation type="submission" date="2022-11" db="EMBL/GenBank/DDBJ databases">
        <title>Centuries of genome instability and evolution in soft-shell clam transmissible cancer (bioRxiv).</title>
        <authorList>
            <person name="Hart S.F.M."/>
            <person name="Yonemitsu M.A."/>
            <person name="Giersch R.M."/>
            <person name="Beal B.F."/>
            <person name="Arriagada G."/>
            <person name="Davis B.W."/>
            <person name="Ostrander E.A."/>
            <person name="Goff S.P."/>
            <person name="Metzger M.J."/>
        </authorList>
    </citation>
    <scope>NUCLEOTIDE SEQUENCE</scope>
    <source>
        <strain evidence="14">MELC-2E11</strain>
        <tissue evidence="14">Siphon/mantle</tissue>
    </source>
</reference>
<feature type="compositionally biased region" description="Polar residues" evidence="10">
    <location>
        <begin position="1963"/>
        <end position="1972"/>
    </location>
</feature>
<feature type="compositionally biased region" description="Polar residues" evidence="10">
    <location>
        <begin position="1871"/>
        <end position="1886"/>
    </location>
</feature>
<dbReference type="InterPro" id="IPR003599">
    <property type="entry name" value="Ig_sub"/>
</dbReference>
<keyword evidence="8" id="KW-1015">Disulfide bond</keyword>
<keyword evidence="9" id="KW-0393">Immunoglobulin domain</keyword>
<evidence type="ECO:0000256" key="5">
    <source>
        <dbReference type="ARBA" id="ARBA00022889"/>
    </source>
</evidence>
<dbReference type="InterPro" id="IPR003598">
    <property type="entry name" value="Ig_sub2"/>
</dbReference>
<name>A0ABY7EA11_MYAAR</name>
<feature type="domain" description="Fibronectin type-III" evidence="13">
    <location>
        <begin position="673"/>
        <end position="768"/>
    </location>
</feature>
<feature type="compositionally biased region" description="Basic residues" evidence="10">
    <location>
        <begin position="2019"/>
        <end position="2028"/>
    </location>
</feature>
<keyword evidence="5" id="KW-0130">Cell adhesion</keyword>
<dbReference type="InterPro" id="IPR003961">
    <property type="entry name" value="FN3_dom"/>
</dbReference>
<feature type="region of interest" description="Disordered" evidence="10">
    <location>
        <begin position="1953"/>
        <end position="1973"/>
    </location>
</feature>
<dbReference type="InterPro" id="IPR056754">
    <property type="entry name" value="DSCAM/DSCAML_C"/>
</dbReference>
<dbReference type="SMART" id="SM00060">
    <property type="entry name" value="FN3"/>
    <property type="match status" value="6"/>
</dbReference>
<evidence type="ECO:0000256" key="7">
    <source>
        <dbReference type="ARBA" id="ARBA00023136"/>
    </source>
</evidence>
<dbReference type="Pfam" id="PF00041">
    <property type="entry name" value="fn3"/>
    <property type="match status" value="5"/>
</dbReference>
<feature type="domain" description="Ig-like" evidence="12">
    <location>
        <begin position="67"/>
        <end position="104"/>
    </location>
</feature>
<evidence type="ECO:0000313" key="15">
    <source>
        <dbReference type="Proteomes" id="UP001164746"/>
    </source>
</evidence>
<keyword evidence="15" id="KW-1185">Reference proteome</keyword>
<dbReference type="InterPro" id="IPR036179">
    <property type="entry name" value="Ig-like_dom_sf"/>
</dbReference>
<dbReference type="EMBL" id="CP111016">
    <property type="protein sequence ID" value="WAR05588.1"/>
    <property type="molecule type" value="Genomic_DNA"/>
</dbReference>
<dbReference type="PROSITE" id="PS50853">
    <property type="entry name" value="FN3"/>
    <property type="match status" value="5"/>
</dbReference>
<keyword evidence="4" id="KW-0677">Repeat</keyword>
<dbReference type="InterPro" id="IPR007110">
    <property type="entry name" value="Ig-like_dom"/>
</dbReference>
<dbReference type="Proteomes" id="UP001164746">
    <property type="component" value="Chromosome 5"/>
</dbReference>
<evidence type="ECO:0000256" key="2">
    <source>
        <dbReference type="ARBA" id="ARBA00022692"/>
    </source>
</evidence>
<feature type="domain" description="Ig-like" evidence="12">
    <location>
        <begin position="600"/>
        <end position="634"/>
    </location>
</feature>
<dbReference type="SUPFAM" id="SSF49265">
    <property type="entry name" value="Fibronectin type III"/>
    <property type="match status" value="3"/>
</dbReference>
<evidence type="ECO:0000256" key="3">
    <source>
        <dbReference type="ARBA" id="ARBA00022729"/>
    </source>
</evidence>
<proteinExistence type="predicted"/>
<feature type="domain" description="Ig-like" evidence="12">
    <location>
        <begin position="406"/>
        <end position="496"/>
    </location>
</feature>
<keyword evidence="3" id="KW-0732">Signal</keyword>
<dbReference type="SMART" id="SM00408">
    <property type="entry name" value="IGc2"/>
    <property type="match status" value="6"/>
</dbReference>
<feature type="domain" description="Fibronectin type-III" evidence="13">
    <location>
        <begin position="773"/>
        <end position="877"/>
    </location>
</feature>
<feature type="compositionally biased region" description="Basic and acidic residues" evidence="10">
    <location>
        <begin position="1900"/>
        <end position="1910"/>
    </location>
</feature>
<evidence type="ECO:0000256" key="6">
    <source>
        <dbReference type="ARBA" id="ARBA00022989"/>
    </source>
</evidence>
<dbReference type="SMART" id="SM00409">
    <property type="entry name" value="IG"/>
    <property type="match status" value="7"/>
</dbReference>
<dbReference type="CDD" id="cd00063">
    <property type="entry name" value="FN3"/>
    <property type="match status" value="5"/>
</dbReference>
<feature type="domain" description="Ig-like" evidence="12">
    <location>
        <begin position="317"/>
        <end position="402"/>
    </location>
</feature>
<feature type="region of interest" description="Disordered" evidence="10">
    <location>
        <begin position="2012"/>
        <end position="2045"/>
    </location>
</feature>
<evidence type="ECO:0000256" key="9">
    <source>
        <dbReference type="ARBA" id="ARBA00023319"/>
    </source>
</evidence>
<dbReference type="PANTHER" id="PTHR44170">
    <property type="entry name" value="PROTEIN SIDEKICK"/>
    <property type="match status" value="1"/>
</dbReference>
<feature type="region of interest" description="Disordered" evidence="10">
    <location>
        <begin position="1804"/>
        <end position="1936"/>
    </location>
</feature>
<evidence type="ECO:0000256" key="8">
    <source>
        <dbReference type="ARBA" id="ARBA00023157"/>
    </source>
</evidence>
<accession>A0ABY7EA11</accession>
<keyword evidence="7 11" id="KW-0472">Membrane</keyword>
<dbReference type="Gene3D" id="2.60.40.10">
    <property type="entry name" value="Immunoglobulins"/>
    <property type="match status" value="14"/>
</dbReference>
<dbReference type="InterPro" id="IPR013783">
    <property type="entry name" value="Ig-like_fold"/>
</dbReference>
<evidence type="ECO:0000259" key="12">
    <source>
        <dbReference type="PROSITE" id="PS50835"/>
    </source>
</evidence>
<feature type="domain" description="Ig-like" evidence="12">
    <location>
        <begin position="1077"/>
        <end position="1163"/>
    </location>
</feature>
<evidence type="ECO:0000313" key="14">
    <source>
        <dbReference type="EMBL" id="WAR05588.1"/>
    </source>
</evidence>
<dbReference type="PANTHER" id="PTHR44170:SF56">
    <property type="entry name" value="FIBRONECTIN TYPE-III DOMAIN-CONTAINING PROTEIN"/>
    <property type="match status" value="1"/>
</dbReference>
<dbReference type="InterPro" id="IPR036116">
    <property type="entry name" value="FN3_sf"/>
</dbReference>
<feature type="compositionally biased region" description="Polar residues" evidence="10">
    <location>
        <begin position="1811"/>
        <end position="1836"/>
    </location>
</feature>
<feature type="domain" description="Fibronectin type-III" evidence="13">
    <location>
        <begin position="1167"/>
        <end position="1261"/>
    </location>
</feature>
<organism evidence="14 15">
    <name type="scientific">Mya arenaria</name>
    <name type="common">Soft-shell clam</name>
    <dbReference type="NCBI Taxonomy" id="6604"/>
    <lineage>
        <taxon>Eukaryota</taxon>
        <taxon>Metazoa</taxon>
        <taxon>Spiralia</taxon>
        <taxon>Lophotrochozoa</taxon>
        <taxon>Mollusca</taxon>
        <taxon>Bivalvia</taxon>
        <taxon>Autobranchia</taxon>
        <taxon>Heteroconchia</taxon>
        <taxon>Euheterodonta</taxon>
        <taxon>Imparidentia</taxon>
        <taxon>Neoheterodontei</taxon>
        <taxon>Myida</taxon>
        <taxon>Myoidea</taxon>
        <taxon>Myidae</taxon>
        <taxon>Mya</taxon>
    </lineage>
</organism>
<dbReference type="InterPro" id="IPR013098">
    <property type="entry name" value="Ig_I-set"/>
</dbReference>
<evidence type="ECO:0000256" key="1">
    <source>
        <dbReference type="ARBA" id="ARBA00004167"/>
    </source>
</evidence>
<feature type="domain" description="Ig-like" evidence="12">
    <location>
        <begin position="218"/>
        <end position="312"/>
    </location>
</feature>
<feature type="domain" description="Fibronectin type-III" evidence="13">
    <location>
        <begin position="982"/>
        <end position="1076"/>
    </location>
</feature>
<dbReference type="SUPFAM" id="SSF48726">
    <property type="entry name" value="Immunoglobulin"/>
    <property type="match status" value="6"/>
</dbReference>
<feature type="domain" description="Ig-like" evidence="12">
    <location>
        <begin position="501"/>
        <end position="590"/>
    </location>
</feature>
<evidence type="ECO:0000259" key="13">
    <source>
        <dbReference type="PROSITE" id="PS50853"/>
    </source>
</evidence>
<feature type="domain" description="Fibronectin type-III" evidence="13">
    <location>
        <begin position="882"/>
        <end position="978"/>
    </location>
</feature>
<dbReference type="Pfam" id="PF25059">
    <property type="entry name" value="FN3_DSCAM-DSCAML_C"/>
    <property type="match status" value="1"/>
</dbReference>
<keyword evidence="2 11" id="KW-0812">Transmembrane</keyword>
<comment type="subcellular location">
    <subcellularLocation>
        <location evidence="1">Membrane</location>
        <topology evidence="1">Single-pass membrane protein</topology>
    </subcellularLocation>
</comment>
<feature type="domain" description="Ig-like" evidence="12">
    <location>
        <begin position="126"/>
        <end position="212"/>
    </location>
</feature>
<evidence type="ECO:0000256" key="10">
    <source>
        <dbReference type="SAM" id="MobiDB-lite"/>
    </source>
</evidence>
<keyword evidence="6 11" id="KW-1133">Transmembrane helix</keyword>
<feature type="transmembrane region" description="Helical" evidence="11">
    <location>
        <begin position="1351"/>
        <end position="1374"/>
    </location>
</feature>
<evidence type="ECO:0000256" key="4">
    <source>
        <dbReference type="ARBA" id="ARBA00022737"/>
    </source>
</evidence>
<evidence type="ECO:0000256" key="11">
    <source>
        <dbReference type="SAM" id="Phobius"/>
    </source>
</evidence>
<protein>
    <submittedName>
        <fullName evidence="14">DSCAM-like protein</fullName>
    </submittedName>
</protein>
<sequence length="2070" mass="228369">MGSSYIRVLGGRFSMTPEGELHVRDVRDTDGYTDFRCTATSSVADIERSSPPAKLVIHDPPAGGKSPSIEAYPTQSEAVMGSTVQLACVADGWPLPTYRWSRDGHSLNVSDPRYSQFGGDLVIKAPLSAAIIPGHQVQDSGETAVFNCTISGFPLESVMWYRNGRLLDADERLVFRSQTVLEVRGVGRKDQGMYQCFASGGHTETQAAGQLMLGDARPTILDGYGNQLFKQQGDRASIRCVASGNPTPEVTWLLDGQSLKERSHVSVGNFLGQSGDVYSYVNISHVTLLEGGDYRCVATNRLGLADHVSRLNVYGEPYIREMANITATANERLKIKCYVTGYPIAAVSWYRDGRILPLNHLQQVVNGTLTILNVQKLYDAGRYTCIALDPAGHGTERSVYVSVVEPPVIDPFRIPARKQGDRVTLSCAVSSGDLPIYISWTKDGLPVPPDIGITVETSGPYSSLLKIDDVSPLHDGNYTCHAHNEAARTNYTAILHVDVPPSWVVEPQDTSVIRKDLVTLDCHAVGIPEPRITWSENTGGYPPNYLPLDLSDTDRYRMFPNGTLQIRAAMEEDEGYFLCRADNHIGHGISKIIFLRVHVPARFDISEKNYTVSRGQNVSLECQAIGDKPLSVSWHVRNATLGRGTAGSQSFELLVIGVKKFVLKNGAVEPPDAPVNLTLVERGSRHVVLTWARPFDGNSAITEYIIEYQNNSDDARGPVRNLTTSGEAVTARVEGLHPSFLYDIRIRARNSVGLGLTSHQISTRMLEEAPTGPPTEVKATALGSQQLQVTWKPPALEHRNGIMLGYYVGYRETHTSSQLQVITKDVDPGSPVATDGEVSVVVGNLKKFTEYQVHVRGYNKEGQGPPSQDFAVTTLEDVPSQPPEGVHAYASSSQSIRITWGPPPLFTLHGVLQGYKVLYRPVRTNEDETDASSVQVESLDVDLSGLDRYTNYSVQVLAFTRKGEGVRSNPIYVRTMEDVPGRPAGIKAVPASNVSVAVSWRPPTRMNGVLTTYTIYYCNTSTSAQEMKLDVSPTLSSFLLRDLEPGVDYWVRVTASTRMGEGESTQIVTVAPVNDAPARITSFSLEVVVSFQATVLLPCDAIGDPAPSVTWSARYGVIDTTDRHSVLKNGSLYMVAVIGTDADNYTCRAKNKYGSDVITYSLSVQAPPKAPVLSLAAVTSSTIQVNWLSGSNGGSPILGFLLQHRKEHDVWREVHLGARNRTYTASGLLCGIPYKFSITALNSIGRSEQSNVVDTATVGGPPIPPMQDELLRTVNVTSVELDFRSWRRDTTHTVEDLRPATRYVMKVTAYSDAGSAETKLIFATLTYAGSTLEPLYVFRKDEPYFYEKAHIMVPLCVALAIIIAASIALALFCVRRRQIIRYKETSSNIRRDITAETSLMNDLDKRLNCDPGSPADARLHRNVNLLISLHSDDTLSGNNSPWGFHDTSKTTSDNASLERYGTYKTNSDNASLERYGTYKTNSDNASLERYGTYKTNSDNASLERYGTYKTNSDNASLERYGTYKTTSDNAFLERYGTYKTTSDNASLERYGTYKTTSDNASLERYGTYKTNSHNASLERYGTYKTTSDNASLERYGTYKTNSDNASLERYGTYKTNSDNASLERYGTYKTNSDNASLERYGTYKTNSDNASLERYGTYKTNSDNASLERYGTYKTNSDNASLERYGTYKTNSDNASLERYDDNPDINPYATFNDLKLVFSEPPAYHQADPEYAADSISIQKAQAQKAMQLRSEAVKSSRCAAKLPCPPTSNATAAEAHSYDNQAVMLSPRKYASADQIHALFTMAPPRPQSAYSKNRSQGTRSTPSEKGSQRHSLISSVTTVSSSRDELMEAFENLSRNPPPPVVYETEADSLSQPTDSSSEQTVRSPGYVCSLSRRRSPTSDERLRVRSPDMNVPPDSQHYKEPIPPLPRPPEDNFDARTAPRRAARQHCSVQKMKDAPCNNHRQPPQTRGNARPRCIEEVTYMFSGDESPSRARKPTNFDDKLIAVREDRGPSVWRRGGRRTPHARSRYDTTLQTPGSADNKPLVTAQVMATQDETPEDEEAVGLLER</sequence>
<dbReference type="PROSITE" id="PS50835">
    <property type="entry name" value="IG_LIKE"/>
    <property type="match status" value="8"/>
</dbReference>
<dbReference type="Pfam" id="PF13927">
    <property type="entry name" value="Ig_3"/>
    <property type="match status" value="5"/>
</dbReference>
<gene>
    <name evidence="14" type="ORF">MAR_020957</name>
</gene>
<dbReference type="Pfam" id="PF07679">
    <property type="entry name" value="I-set"/>
    <property type="match status" value="2"/>
</dbReference>